<reference evidence="3 4" key="1">
    <citation type="submission" date="2024-01" db="EMBL/GenBank/DDBJ databases">
        <title>The complete chloroplast genome sequence of Lithospermum erythrorhizon: insights into the phylogenetic relationship among Boraginaceae species and the maternal lineages of purple gromwells.</title>
        <authorList>
            <person name="Okada T."/>
            <person name="Watanabe K."/>
        </authorList>
    </citation>
    <scope>NUCLEOTIDE SEQUENCE [LARGE SCALE GENOMIC DNA]</scope>
</reference>
<evidence type="ECO:0000313" key="3">
    <source>
        <dbReference type="EMBL" id="GAA0147169.1"/>
    </source>
</evidence>
<dbReference type="Pfam" id="PF03352">
    <property type="entry name" value="Adenine_glyco"/>
    <property type="match status" value="1"/>
</dbReference>
<feature type="binding site" evidence="1">
    <location>
        <position position="300"/>
    </location>
    <ligand>
        <name>Zn(2+)</name>
        <dbReference type="ChEBI" id="CHEBI:29105"/>
    </ligand>
</feature>
<keyword evidence="1" id="KW-0479">Metal-binding</keyword>
<dbReference type="InterPro" id="IPR011257">
    <property type="entry name" value="DNA_glycosylase"/>
</dbReference>
<protein>
    <recommendedName>
        <fullName evidence="5">DNA-3-methyladenine glycosylase I</fullName>
    </recommendedName>
</protein>
<feature type="binding site" evidence="1">
    <location>
        <position position="304"/>
    </location>
    <ligand>
        <name>Zn(2+)</name>
        <dbReference type="ChEBI" id="CHEBI:29105"/>
    </ligand>
</feature>
<dbReference type="EMBL" id="BAABME010001041">
    <property type="protein sequence ID" value="GAA0147169.1"/>
    <property type="molecule type" value="Genomic_DNA"/>
</dbReference>
<proteinExistence type="predicted"/>
<dbReference type="Proteomes" id="UP001454036">
    <property type="component" value="Unassembled WGS sequence"/>
</dbReference>
<sequence>MSSKQSPKRNLSEKNIKSPSREKDNKPCNSLLSRHLKKVYPVSLQKTCSTLSLSSLSLTLSEKSCDSSLSDSPRTLEQKITLALRLIKSNERKENPNSPSKEDLGKNNWIKKNRSDIDHDEQGFKRCNWITKNSDKLYVQFHDECWGVPVYDDQQLFELLALSGMLMDFNWTEILKRKEQLRELFAGFNPATVSKMSENEITDIADNKTLTLSECRVRCIVDNAKCMLKIVKEYGSFSSYVWNYVNYKPVINKFRHPRNVPLRSAKAEAMSKDMQKHGFRFVGPVIVYSFMQAAGLTIDHLVDCYRYRECINLAERPWRHV</sequence>
<dbReference type="GO" id="GO:0006284">
    <property type="term" value="P:base-excision repair"/>
    <property type="evidence" value="ECO:0007669"/>
    <property type="project" value="InterPro"/>
</dbReference>
<keyword evidence="4" id="KW-1185">Reference proteome</keyword>
<feature type="region of interest" description="Disordered" evidence="2">
    <location>
        <begin position="1"/>
        <end position="28"/>
    </location>
</feature>
<organism evidence="3 4">
    <name type="scientific">Lithospermum erythrorhizon</name>
    <name type="common">Purple gromwell</name>
    <name type="synonym">Lithospermum officinale var. erythrorhizon</name>
    <dbReference type="NCBI Taxonomy" id="34254"/>
    <lineage>
        <taxon>Eukaryota</taxon>
        <taxon>Viridiplantae</taxon>
        <taxon>Streptophyta</taxon>
        <taxon>Embryophyta</taxon>
        <taxon>Tracheophyta</taxon>
        <taxon>Spermatophyta</taxon>
        <taxon>Magnoliopsida</taxon>
        <taxon>eudicotyledons</taxon>
        <taxon>Gunneridae</taxon>
        <taxon>Pentapetalae</taxon>
        <taxon>asterids</taxon>
        <taxon>lamiids</taxon>
        <taxon>Boraginales</taxon>
        <taxon>Boraginaceae</taxon>
        <taxon>Boraginoideae</taxon>
        <taxon>Lithospermeae</taxon>
        <taxon>Lithospermum</taxon>
    </lineage>
</organism>
<dbReference type="GO" id="GO:0008725">
    <property type="term" value="F:DNA-3-methyladenine glycosylase activity"/>
    <property type="evidence" value="ECO:0007669"/>
    <property type="project" value="InterPro"/>
</dbReference>
<gene>
    <name evidence="3" type="ORF">LIER_06935</name>
</gene>
<evidence type="ECO:0008006" key="5">
    <source>
        <dbReference type="Google" id="ProtNLM"/>
    </source>
</evidence>
<feature type="compositionally biased region" description="Basic and acidic residues" evidence="2">
    <location>
        <begin position="88"/>
        <end position="105"/>
    </location>
</feature>
<dbReference type="InterPro" id="IPR005019">
    <property type="entry name" value="Adenine_glyco"/>
</dbReference>
<feature type="binding site" evidence="1">
    <location>
        <position position="127"/>
    </location>
    <ligand>
        <name>Zn(2+)</name>
        <dbReference type="ChEBI" id="CHEBI:29105"/>
    </ligand>
</feature>
<keyword evidence="1" id="KW-0862">Zinc</keyword>
<dbReference type="GO" id="GO:0046872">
    <property type="term" value="F:metal ion binding"/>
    <property type="evidence" value="ECO:0007669"/>
    <property type="project" value="UniProtKB-KW"/>
</dbReference>
<dbReference type="PANTHER" id="PTHR31116">
    <property type="entry name" value="OS04G0501200 PROTEIN"/>
    <property type="match status" value="1"/>
</dbReference>
<dbReference type="SUPFAM" id="SSF48150">
    <property type="entry name" value="DNA-glycosylase"/>
    <property type="match status" value="1"/>
</dbReference>
<accession>A0AAV3P6M5</accession>
<feature type="binding site" evidence="1">
    <location>
        <position position="142"/>
    </location>
    <ligand>
        <name>Zn(2+)</name>
        <dbReference type="ChEBI" id="CHEBI:29105"/>
    </ligand>
</feature>
<feature type="compositionally biased region" description="Basic and acidic residues" evidence="2">
    <location>
        <begin position="10"/>
        <end position="26"/>
    </location>
</feature>
<dbReference type="PANTHER" id="PTHR31116:SF29">
    <property type="entry name" value="DNA GLYCOSYLASE SUPERFAMILY PROTEIN"/>
    <property type="match status" value="1"/>
</dbReference>
<evidence type="ECO:0000313" key="4">
    <source>
        <dbReference type="Proteomes" id="UP001454036"/>
    </source>
</evidence>
<dbReference type="Gene3D" id="1.10.340.30">
    <property type="entry name" value="Hypothetical protein, domain 2"/>
    <property type="match status" value="1"/>
</dbReference>
<evidence type="ECO:0000256" key="2">
    <source>
        <dbReference type="SAM" id="MobiDB-lite"/>
    </source>
</evidence>
<comment type="caution">
    <text evidence="3">The sequence shown here is derived from an EMBL/GenBank/DDBJ whole genome shotgun (WGS) entry which is preliminary data.</text>
</comment>
<feature type="region of interest" description="Disordered" evidence="2">
    <location>
        <begin position="87"/>
        <end position="109"/>
    </location>
</feature>
<evidence type="ECO:0000256" key="1">
    <source>
        <dbReference type="PIRSR" id="PIRSR605019-1"/>
    </source>
</evidence>
<name>A0AAV3P6M5_LITER</name>
<dbReference type="AlphaFoldDB" id="A0AAV3P6M5"/>